<comment type="caution">
    <text evidence="1">The sequence shown here is derived from an EMBL/GenBank/DDBJ whole genome shotgun (WGS) entry which is preliminary data.</text>
</comment>
<keyword evidence="2" id="KW-1185">Reference proteome</keyword>
<organism evidence="1 2">
    <name type="scientific">[Myrmecia] bisecta</name>
    <dbReference type="NCBI Taxonomy" id="41462"/>
    <lineage>
        <taxon>Eukaryota</taxon>
        <taxon>Viridiplantae</taxon>
        <taxon>Chlorophyta</taxon>
        <taxon>core chlorophytes</taxon>
        <taxon>Trebouxiophyceae</taxon>
        <taxon>Trebouxiales</taxon>
        <taxon>Trebouxiaceae</taxon>
        <taxon>Myrmecia</taxon>
    </lineage>
</organism>
<name>A0AAW1QF04_9CHLO</name>
<dbReference type="Proteomes" id="UP001489004">
    <property type="component" value="Unassembled WGS sequence"/>
</dbReference>
<proteinExistence type="predicted"/>
<dbReference type="EMBL" id="JALJOR010000003">
    <property type="protein sequence ID" value="KAK9819979.1"/>
    <property type="molecule type" value="Genomic_DNA"/>
</dbReference>
<sequence length="291" mass="32134">MLFIVDDLAESGWSDLKPAASRLENFLTAVSNAHPVFTCVSSASYAFANQFTGRADIQSYHSVSTGFSKRIADSVLAQWPPTSPLGPMLNKLRTWCIRLHETSEGARALADLLTDVPITIASTDLIQPLLVVNPTNSKASFKQPESIKAVETALYVPLISNYPHVDCVIRKVVGPWTSKSRRKDPSEVAVTVIGEQITICPSAHRASRGQFMQHGAADQWATTASNFQPDVSDVKYHFRWVVPKSAVNKDQQPVKDHEPSGRKGLSHRESFIYFENIHTKLAFLDAITDMA</sequence>
<protein>
    <submittedName>
        <fullName evidence="1">Uncharacterized protein</fullName>
    </submittedName>
</protein>
<reference evidence="1 2" key="1">
    <citation type="journal article" date="2024" name="Nat. Commun.">
        <title>Phylogenomics reveals the evolutionary origins of lichenization in chlorophyte algae.</title>
        <authorList>
            <person name="Puginier C."/>
            <person name="Libourel C."/>
            <person name="Otte J."/>
            <person name="Skaloud P."/>
            <person name="Haon M."/>
            <person name="Grisel S."/>
            <person name="Petersen M."/>
            <person name="Berrin J.G."/>
            <person name="Delaux P.M."/>
            <person name="Dal Grande F."/>
            <person name="Keller J."/>
        </authorList>
    </citation>
    <scope>NUCLEOTIDE SEQUENCE [LARGE SCALE GENOMIC DNA]</scope>
    <source>
        <strain evidence="1 2">SAG 2043</strain>
    </source>
</reference>
<dbReference type="AlphaFoldDB" id="A0AAW1QF04"/>
<evidence type="ECO:0000313" key="1">
    <source>
        <dbReference type="EMBL" id="KAK9819979.1"/>
    </source>
</evidence>
<accession>A0AAW1QF04</accession>
<gene>
    <name evidence="1" type="ORF">WJX72_004728</name>
</gene>
<evidence type="ECO:0000313" key="2">
    <source>
        <dbReference type="Proteomes" id="UP001489004"/>
    </source>
</evidence>